<reference evidence="2 3" key="1">
    <citation type="submission" date="2016-10" db="EMBL/GenBank/DDBJ databases">
        <authorList>
            <person name="de Groot N.N."/>
        </authorList>
    </citation>
    <scope>NUCLEOTIDE SEQUENCE [LARGE SCALE GENOMIC DNA]</scope>
    <source>
        <strain evidence="2 3">743A</strain>
    </source>
</reference>
<evidence type="ECO:0000256" key="1">
    <source>
        <dbReference type="SAM" id="Phobius"/>
    </source>
</evidence>
<dbReference type="STRING" id="37658.SAMN05661086_00498"/>
<keyword evidence="1" id="KW-1133">Transmembrane helix</keyword>
<feature type="transmembrane region" description="Helical" evidence="1">
    <location>
        <begin position="182"/>
        <end position="203"/>
    </location>
</feature>
<evidence type="ECO:0000313" key="3">
    <source>
        <dbReference type="Proteomes" id="UP000199659"/>
    </source>
</evidence>
<protein>
    <recommendedName>
        <fullName evidence="4">ABC-2 family transporter protein</fullName>
    </recommendedName>
</protein>
<keyword evidence="1" id="KW-0472">Membrane</keyword>
<feature type="transmembrane region" description="Helical" evidence="1">
    <location>
        <begin position="156"/>
        <end position="175"/>
    </location>
</feature>
<dbReference type="RefSeq" id="WP_092559123.1">
    <property type="nucleotide sequence ID" value="NZ_FOYZ01000002.1"/>
</dbReference>
<dbReference type="EMBL" id="FOYZ01000002">
    <property type="protein sequence ID" value="SFR62538.1"/>
    <property type="molecule type" value="Genomic_DNA"/>
</dbReference>
<dbReference type="AlphaFoldDB" id="A0A1I6I7D0"/>
<accession>A0A1I6I7D0</accession>
<proteinExistence type="predicted"/>
<feature type="transmembrane region" description="Helical" evidence="1">
    <location>
        <begin position="125"/>
        <end position="150"/>
    </location>
</feature>
<keyword evidence="1" id="KW-0812">Transmembrane</keyword>
<organism evidence="2 3">
    <name type="scientific">Anaeromicropila populeti</name>
    <dbReference type="NCBI Taxonomy" id="37658"/>
    <lineage>
        <taxon>Bacteria</taxon>
        <taxon>Bacillati</taxon>
        <taxon>Bacillota</taxon>
        <taxon>Clostridia</taxon>
        <taxon>Lachnospirales</taxon>
        <taxon>Lachnospiraceae</taxon>
        <taxon>Anaeromicropila</taxon>
    </lineage>
</organism>
<evidence type="ECO:0008006" key="4">
    <source>
        <dbReference type="Google" id="ProtNLM"/>
    </source>
</evidence>
<dbReference type="Proteomes" id="UP000199659">
    <property type="component" value="Unassembled WGS sequence"/>
</dbReference>
<keyword evidence="3" id="KW-1185">Reference proteome</keyword>
<evidence type="ECO:0000313" key="2">
    <source>
        <dbReference type="EMBL" id="SFR62538.1"/>
    </source>
</evidence>
<gene>
    <name evidence="2" type="ORF">SAMN05661086_00498</name>
</gene>
<feature type="transmembrane region" description="Helical" evidence="1">
    <location>
        <begin position="209"/>
        <end position="234"/>
    </location>
</feature>
<dbReference type="OrthoDB" id="1691759at2"/>
<name>A0A1I6I7D0_9FIRM</name>
<feature type="transmembrane region" description="Helical" evidence="1">
    <location>
        <begin position="60"/>
        <end position="78"/>
    </location>
</feature>
<sequence>MSLEEPLMNYRKTVQAETAEEKIQETIRRSKEVFYAVEQEHMLSYHEFLWAQLKLIQKRWWIFQFVLLFILRIMLLSAYEDNYIQRGMGVMASLFVILIIPEFWKNRSCRCMEIEESAYYSLRQIYAARMALFGIVDMLLLTTFCATVTVELHFELTKLLVQFLLPMIVTACICFGTLCSKYILNETVAIGLCIVWSGLWSIITLNEKIYGVITLPIWLALVTFALIFLCITIYRTLNSCNKYWEVAINEIGIE</sequence>
<feature type="transmembrane region" description="Helical" evidence="1">
    <location>
        <begin position="84"/>
        <end position="104"/>
    </location>
</feature>